<proteinExistence type="predicted"/>
<protein>
    <submittedName>
        <fullName evidence="3">Uncharacterized protein</fullName>
    </submittedName>
</protein>
<accession>A0A846YTN7</accession>
<feature type="coiled-coil region" evidence="1">
    <location>
        <begin position="26"/>
        <end position="81"/>
    </location>
</feature>
<evidence type="ECO:0000256" key="1">
    <source>
        <dbReference type="SAM" id="Coils"/>
    </source>
</evidence>
<comment type="caution">
    <text evidence="3">The sequence shown here is derived from an EMBL/GenBank/DDBJ whole genome shotgun (WGS) entry which is preliminary data.</text>
</comment>
<dbReference type="EMBL" id="JAAXOT010000031">
    <property type="protein sequence ID" value="NKY60910.1"/>
    <property type="molecule type" value="Genomic_DNA"/>
</dbReference>
<gene>
    <name evidence="3" type="ORF">HGA15_33200</name>
</gene>
<evidence type="ECO:0000256" key="2">
    <source>
        <dbReference type="SAM" id="MobiDB-lite"/>
    </source>
</evidence>
<dbReference type="RefSeq" id="WP_062980289.1">
    <property type="nucleotide sequence ID" value="NZ_JAAXOT010000031.1"/>
</dbReference>
<dbReference type="Proteomes" id="UP000570678">
    <property type="component" value="Unassembled WGS sequence"/>
</dbReference>
<dbReference type="AlphaFoldDB" id="A0A846YTN7"/>
<evidence type="ECO:0000313" key="3">
    <source>
        <dbReference type="EMBL" id="NKY60910.1"/>
    </source>
</evidence>
<reference evidence="3 4" key="1">
    <citation type="submission" date="2020-04" db="EMBL/GenBank/DDBJ databases">
        <title>MicrobeNet Type strains.</title>
        <authorList>
            <person name="Nicholson A.C."/>
        </authorList>
    </citation>
    <scope>NUCLEOTIDE SEQUENCE [LARGE SCALE GENOMIC DNA]</scope>
    <source>
        <strain evidence="3 4">JCM 3332</strain>
    </source>
</reference>
<sequence>MTAVEIRQQSQADGFTPLRPYGPESWAELEARLIAANHRAAELEEQLEQVTGERDAAEHRAAELEDRNQELARDLDDALDIASEHALDAGRERMVPQPIYGHAFAGLVGNRDREGMER</sequence>
<feature type="region of interest" description="Disordered" evidence="2">
    <location>
        <begin position="1"/>
        <end position="20"/>
    </location>
</feature>
<keyword evidence="1" id="KW-0175">Coiled coil</keyword>
<organism evidence="3 4">
    <name type="scientific">Nocardia flavorosea</name>
    <dbReference type="NCBI Taxonomy" id="53429"/>
    <lineage>
        <taxon>Bacteria</taxon>
        <taxon>Bacillati</taxon>
        <taxon>Actinomycetota</taxon>
        <taxon>Actinomycetes</taxon>
        <taxon>Mycobacteriales</taxon>
        <taxon>Nocardiaceae</taxon>
        <taxon>Nocardia</taxon>
    </lineage>
</organism>
<evidence type="ECO:0000313" key="4">
    <source>
        <dbReference type="Proteomes" id="UP000570678"/>
    </source>
</evidence>
<name>A0A846YTN7_9NOCA</name>
<keyword evidence="4" id="KW-1185">Reference proteome</keyword>